<keyword evidence="2" id="KW-1185">Reference proteome</keyword>
<dbReference type="EMBL" id="CP003360">
    <property type="protein sequence ID" value="AFM25670.1"/>
    <property type="molecule type" value="Genomic_DNA"/>
</dbReference>
<dbReference type="KEGG" id="dti:Desti_3005"/>
<dbReference type="HOGENOM" id="CLU_2600389_0_0_7"/>
<proteinExistence type="predicted"/>
<organism evidence="1 2">
    <name type="scientific">Desulfomonile tiedjei (strain ATCC 49306 / DSM 6799 / DCB-1)</name>
    <dbReference type="NCBI Taxonomy" id="706587"/>
    <lineage>
        <taxon>Bacteria</taxon>
        <taxon>Pseudomonadati</taxon>
        <taxon>Thermodesulfobacteriota</taxon>
        <taxon>Desulfomonilia</taxon>
        <taxon>Desulfomonilales</taxon>
        <taxon>Desulfomonilaceae</taxon>
        <taxon>Desulfomonile</taxon>
    </lineage>
</organism>
<dbReference type="AlphaFoldDB" id="I4C7X9"/>
<evidence type="ECO:0000313" key="1">
    <source>
        <dbReference type="EMBL" id="AFM25670.1"/>
    </source>
</evidence>
<accession>I4C7X9</accession>
<gene>
    <name evidence="1" type="ordered locus">Desti_3005</name>
</gene>
<dbReference type="Proteomes" id="UP000006055">
    <property type="component" value="Chromosome"/>
</dbReference>
<evidence type="ECO:0000313" key="2">
    <source>
        <dbReference type="Proteomes" id="UP000006055"/>
    </source>
</evidence>
<protein>
    <submittedName>
        <fullName evidence="1">Uncharacterized protein</fullName>
    </submittedName>
</protein>
<reference evidence="2" key="1">
    <citation type="submission" date="2012-06" db="EMBL/GenBank/DDBJ databases">
        <title>Complete sequence of chromosome of Desulfomonile tiedjei DSM 6799.</title>
        <authorList>
            <person name="Lucas S."/>
            <person name="Copeland A."/>
            <person name="Lapidus A."/>
            <person name="Glavina del Rio T."/>
            <person name="Dalin E."/>
            <person name="Tice H."/>
            <person name="Bruce D."/>
            <person name="Goodwin L."/>
            <person name="Pitluck S."/>
            <person name="Peters L."/>
            <person name="Ovchinnikova G."/>
            <person name="Zeytun A."/>
            <person name="Lu M."/>
            <person name="Kyrpides N."/>
            <person name="Mavromatis K."/>
            <person name="Ivanova N."/>
            <person name="Brettin T."/>
            <person name="Detter J.C."/>
            <person name="Han C."/>
            <person name="Larimer F."/>
            <person name="Land M."/>
            <person name="Hauser L."/>
            <person name="Markowitz V."/>
            <person name="Cheng J.-F."/>
            <person name="Hugenholtz P."/>
            <person name="Woyke T."/>
            <person name="Wu D."/>
            <person name="Spring S."/>
            <person name="Schroeder M."/>
            <person name="Brambilla E."/>
            <person name="Klenk H.-P."/>
            <person name="Eisen J.A."/>
        </authorList>
    </citation>
    <scope>NUCLEOTIDE SEQUENCE [LARGE SCALE GENOMIC DNA]</scope>
    <source>
        <strain evidence="2">ATCC 49306 / DSM 6799 / DCB-1</strain>
    </source>
</reference>
<sequence length="79" mass="8840">MSTLIWADTQVRPLQLGRKADEKIVPRFTIRVGAGLVPALPRMTGTEAGHYRAPTRGAPTIRMSGSTRIRVTIWMNFDF</sequence>
<name>I4C7X9_DESTA</name>